<dbReference type="SMART" id="SM00066">
    <property type="entry name" value="GAL4"/>
    <property type="match status" value="1"/>
</dbReference>
<organism evidence="10 11">
    <name type="scientific">Coniochaeta ligniaria NRRL 30616</name>
    <dbReference type="NCBI Taxonomy" id="1408157"/>
    <lineage>
        <taxon>Eukaryota</taxon>
        <taxon>Fungi</taxon>
        <taxon>Dikarya</taxon>
        <taxon>Ascomycota</taxon>
        <taxon>Pezizomycotina</taxon>
        <taxon>Sordariomycetes</taxon>
        <taxon>Sordariomycetidae</taxon>
        <taxon>Coniochaetales</taxon>
        <taxon>Coniochaetaceae</taxon>
        <taxon>Coniochaeta</taxon>
    </lineage>
</organism>
<dbReference type="AlphaFoldDB" id="A0A1J7ITC8"/>
<dbReference type="PANTHER" id="PTHR47663:SF2">
    <property type="entry name" value="ARABINOLYTIC TRANSCRIPTIONAL ACTIVATOR ARAR-RELATED"/>
    <property type="match status" value="1"/>
</dbReference>
<dbReference type="PANTHER" id="PTHR47663">
    <property type="entry name" value="XYLANOLYTIC TRANSCRIPTIONAL ACTIVATOR XLNR-RELATED"/>
    <property type="match status" value="1"/>
</dbReference>
<dbReference type="EMBL" id="KV875096">
    <property type="protein sequence ID" value="OIW30435.1"/>
    <property type="molecule type" value="Genomic_DNA"/>
</dbReference>
<dbReference type="GO" id="GO:0008270">
    <property type="term" value="F:zinc ion binding"/>
    <property type="evidence" value="ECO:0007669"/>
    <property type="project" value="InterPro"/>
</dbReference>
<keyword evidence="1" id="KW-0479">Metal-binding</keyword>
<dbReference type="Proteomes" id="UP000182658">
    <property type="component" value="Unassembled WGS sequence"/>
</dbReference>
<accession>A0A1J7ITC8</accession>
<proteinExistence type="predicted"/>
<feature type="region of interest" description="Disordered" evidence="7">
    <location>
        <begin position="1"/>
        <end position="26"/>
    </location>
</feature>
<dbReference type="CDD" id="cd12148">
    <property type="entry name" value="fungal_TF_MHR"/>
    <property type="match status" value="1"/>
</dbReference>
<evidence type="ECO:0000256" key="4">
    <source>
        <dbReference type="ARBA" id="ARBA00023125"/>
    </source>
</evidence>
<dbReference type="InterPro" id="IPR001138">
    <property type="entry name" value="Zn2Cys6_DnaBD"/>
</dbReference>
<feature type="transmembrane region" description="Helical" evidence="8">
    <location>
        <begin position="696"/>
        <end position="716"/>
    </location>
</feature>
<feature type="region of interest" description="Disordered" evidence="7">
    <location>
        <begin position="67"/>
        <end position="96"/>
    </location>
</feature>
<dbReference type="GO" id="GO:0003677">
    <property type="term" value="F:DNA binding"/>
    <property type="evidence" value="ECO:0007669"/>
    <property type="project" value="UniProtKB-KW"/>
</dbReference>
<feature type="compositionally biased region" description="Basic residues" evidence="7">
    <location>
        <begin position="67"/>
        <end position="82"/>
    </location>
</feature>
<dbReference type="InterPro" id="IPR007219">
    <property type="entry name" value="XnlR_reg_dom"/>
</dbReference>
<dbReference type="PROSITE" id="PS50048">
    <property type="entry name" value="ZN2_CY6_FUNGAL_2"/>
    <property type="match status" value="1"/>
</dbReference>
<dbReference type="InterPro" id="IPR051439">
    <property type="entry name" value="XlnR/Xlr1"/>
</dbReference>
<evidence type="ECO:0000313" key="11">
    <source>
        <dbReference type="Proteomes" id="UP000182658"/>
    </source>
</evidence>
<sequence length="796" mass="88973">MAASFDYTGESPDSRDSASVDTQQYARKKQRISRACDICHQRRVKCDGNVPCSRCADSAACTFLRGTRKRGKPPRNGHIGRRPSHDSQSAEDSQLQEALPGFASVDQIHNADSFVRDQQEHRHEPTNGRHAQGAARFESSGFGIAVANSNGRQAGMVDRDFVAFAPPDLHVENASPNVLSDAFPNRPVNQHPVDWGSFASNTATAHARLSTDQESQAPHTFEYPVLGPVLPFIRSFLTIPMACSLLETYFSSTFEDVLHPACRHIHAFVFRASSVLDRKNPRPCSAALLASMLCVAAETGCDEMLTWSHKRRQSVSSKLYTLTVQLLKPLVHVDYGYPEASRQSSMFPPSGRQMTGLAEENAADDTSSFHEQGTIDDVVTYMHIAAVASASERKAASMRWWHAAFTLARELRLNLEPSTKLAMFQKGTESVPQSILASWTDWDAFDFGAVTMDLSSAAGESPPDPPSGREQHELGEEQQEERRRTWWLLYIQDRYLALCYNRHLALTDAECSELLLPLDEAAWQSGRFLTSTDPLADRPGLPSFTCTGHTVFGFLLPLMTIIGEIIDHNHGTQHPFLGEQYRMTPHAQAIEAQITRQLLTYKESLVTFQARQPWPLENSNTDSQQRALHTRTVVGYADFVIQICYILLAGKCDPVSMLEDKDFWMLSPEFSSTKDHAVKAAETLVQILDVDPDLSFMPYFMGILLLQGSFVLLLVIDRFQEQTEARTVSACETVIRATEACVATLDSEYQRKYRQILRSAVSQAQGRRVSEKVSRFRRRAVLALYRWTRSGTGLAL</sequence>
<dbReference type="OrthoDB" id="435881at2759"/>
<dbReference type="InParanoid" id="A0A1J7ITC8"/>
<keyword evidence="8" id="KW-0472">Membrane</keyword>
<keyword evidence="8" id="KW-0812">Transmembrane</keyword>
<evidence type="ECO:0000256" key="2">
    <source>
        <dbReference type="ARBA" id="ARBA00022833"/>
    </source>
</evidence>
<dbReference type="GO" id="GO:0006351">
    <property type="term" value="P:DNA-templated transcription"/>
    <property type="evidence" value="ECO:0007669"/>
    <property type="project" value="InterPro"/>
</dbReference>
<keyword evidence="11" id="KW-1185">Reference proteome</keyword>
<keyword evidence="5" id="KW-0804">Transcription</keyword>
<keyword evidence="4" id="KW-0238">DNA-binding</keyword>
<dbReference type="Gene3D" id="4.10.240.10">
    <property type="entry name" value="Zn(2)-C6 fungal-type DNA-binding domain"/>
    <property type="match status" value="1"/>
</dbReference>
<keyword evidence="6" id="KW-0539">Nucleus</keyword>
<evidence type="ECO:0000256" key="1">
    <source>
        <dbReference type="ARBA" id="ARBA00022723"/>
    </source>
</evidence>
<gene>
    <name evidence="10" type="ORF">CONLIGDRAFT_613586</name>
</gene>
<dbReference type="SUPFAM" id="SSF57701">
    <property type="entry name" value="Zn2/Cys6 DNA-binding domain"/>
    <property type="match status" value="1"/>
</dbReference>
<evidence type="ECO:0000256" key="5">
    <source>
        <dbReference type="ARBA" id="ARBA00023163"/>
    </source>
</evidence>
<protein>
    <recommendedName>
        <fullName evidence="9">Zn(2)-C6 fungal-type domain-containing protein</fullName>
    </recommendedName>
</protein>
<keyword evidence="2" id="KW-0862">Zinc</keyword>
<keyword evidence="3" id="KW-0805">Transcription regulation</keyword>
<keyword evidence="8" id="KW-1133">Transmembrane helix</keyword>
<name>A0A1J7ITC8_9PEZI</name>
<feature type="domain" description="Zn(2)-C6 fungal-type" evidence="9">
    <location>
        <begin position="35"/>
        <end position="63"/>
    </location>
</feature>
<dbReference type="GO" id="GO:0000981">
    <property type="term" value="F:DNA-binding transcription factor activity, RNA polymerase II-specific"/>
    <property type="evidence" value="ECO:0007669"/>
    <property type="project" value="InterPro"/>
</dbReference>
<dbReference type="InterPro" id="IPR036864">
    <property type="entry name" value="Zn2-C6_fun-type_DNA-bd_sf"/>
</dbReference>
<evidence type="ECO:0000313" key="10">
    <source>
        <dbReference type="EMBL" id="OIW30435.1"/>
    </source>
</evidence>
<dbReference type="CDD" id="cd00067">
    <property type="entry name" value="GAL4"/>
    <property type="match status" value="1"/>
</dbReference>
<feature type="compositionally biased region" description="Basic and acidic residues" evidence="7">
    <location>
        <begin position="467"/>
        <end position="477"/>
    </location>
</feature>
<feature type="region of interest" description="Disordered" evidence="7">
    <location>
        <begin position="455"/>
        <end position="477"/>
    </location>
</feature>
<evidence type="ECO:0000256" key="6">
    <source>
        <dbReference type="ARBA" id="ARBA00023242"/>
    </source>
</evidence>
<evidence type="ECO:0000256" key="8">
    <source>
        <dbReference type="SAM" id="Phobius"/>
    </source>
</evidence>
<dbReference type="Pfam" id="PF04082">
    <property type="entry name" value="Fungal_trans"/>
    <property type="match status" value="1"/>
</dbReference>
<evidence type="ECO:0000259" key="9">
    <source>
        <dbReference type="PROSITE" id="PS50048"/>
    </source>
</evidence>
<reference evidence="10 11" key="1">
    <citation type="submission" date="2016-10" db="EMBL/GenBank/DDBJ databases">
        <title>Draft genome sequence of Coniochaeta ligniaria NRRL30616, a lignocellulolytic fungus for bioabatement of inhibitors in plant biomass hydrolysates.</title>
        <authorList>
            <consortium name="DOE Joint Genome Institute"/>
            <person name="Jimenez D.J."/>
            <person name="Hector R.E."/>
            <person name="Riley R."/>
            <person name="Sun H."/>
            <person name="Grigoriev I.V."/>
            <person name="Van Elsas J.D."/>
            <person name="Nichols N.N."/>
        </authorList>
    </citation>
    <scope>NUCLEOTIDE SEQUENCE [LARGE SCALE GENOMIC DNA]</scope>
    <source>
        <strain evidence="10 11">NRRL 30616</strain>
    </source>
</reference>
<evidence type="ECO:0000256" key="7">
    <source>
        <dbReference type="SAM" id="MobiDB-lite"/>
    </source>
</evidence>
<evidence type="ECO:0000256" key="3">
    <source>
        <dbReference type="ARBA" id="ARBA00023015"/>
    </source>
</evidence>
<dbReference type="STRING" id="1408157.A0A1J7ITC8"/>
<feature type="compositionally biased region" description="Polar residues" evidence="7">
    <location>
        <begin position="86"/>
        <end position="96"/>
    </location>
</feature>
<dbReference type="SMART" id="SM00906">
    <property type="entry name" value="Fungal_trans"/>
    <property type="match status" value="1"/>
</dbReference>
<dbReference type="Pfam" id="PF00172">
    <property type="entry name" value="Zn_clus"/>
    <property type="match status" value="1"/>
</dbReference>